<dbReference type="InterPro" id="IPR050600">
    <property type="entry name" value="SETD3_SETD6_MTase"/>
</dbReference>
<dbReference type="Gene3D" id="3.90.1410.10">
    <property type="entry name" value="set domain protein methyltransferase, domain 1"/>
    <property type="match status" value="1"/>
</dbReference>
<dbReference type="AlphaFoldDB" id="A0AA36JKI3"/>
<reference evidence="2" key="1">
    <citation type="submission" date="2023-08" db="EMBL/GenBank/DDBJ databases">
        <authorList>
            <person name="Chen Y."/>
            <person name="Shah S."/>
            <person name="Dougan E. K."/>
            <person name="Thang M."/>
            <person name="Chan C."/>
        </authorList>
    </citation>
    <scope>NUCLEOTIDE SEQUENCE</scope>
</reference>
<keyword evidence="3" id="KW-1185">Reference proteome</keyword>
<dbReference type="Proteomes" id="UP001178507">
    <property type="component" value="Unassembled WGS sequence"/>
</dbReference>
<dbReference type="GO" id="GO:0016279">
    <property type="term" value="F:protein-lysine N-methyltransferase activity"/>
    <property type="evidence" value="ECO:0007669"/>
    <property type="project" value="TreeGrafter"/>
</dbReference>
<sequence length="629" mass="69579">MHSSAWPRKASMIPAVMRNDPCLAARPQLRREMEAWWAGSLWDPRSPALGSGEFFGTDFTCSSSMRDVLATLRRSDGERLSRAVAQGDLQSTRSLRRSAGDATPALHLALEIGAAPETVDLLAAACDHLNVWLPEPVVVTWARASCRAALDLGCAKGAVARLDALLWAGADVNSVGRGSETALHIVARTLQLLLQESRRYAVQHLASVRHELQDTVSELRQLYHDLVARGADAGMLDREGLTAVERLSEMSCSELLAAKRRSYGTKRYREARWQAPRWAPLSLAILARGRAVGSRRGCRCRRFWRSWAERLGVEAPKVELATLQDAFGNELRGMRATDDIPSEEPIITVPANCALQVTTAGPCPGDFVAEEVWQKLPWWAQLAVLVLREVKQPRLAEWAATLPQSFEEIPLNWTNEELAWLEYPALLQQIEKQRQEIEAAFRDASASSLSFTEAEFLWAVQLVRSRAFSGPYEGRQAQDRAVQLAFIGVLLVLSIGTGFVTPENGVNGALAAAIAIPLTDFLVGQTSSLKRHVVCPVVDYLNHDGATISDIAYEYFGDAFVVRINGGFKEGEEVCINYGEQRSNDTLLQFYGFVERDNANDTYTMDILRHLDEEAAKERSLEVPLPAEG</sequence>
<evidence type="ECO:0000313" key="3">
    <source>
        <dbReference type="Proteomes" id="UP001178507"/>
    </source>
</evidence>
<organism evidence="2 3">
    <name type="scientific">Effrenium voratum</name>
    <dbReference type="NCBI Taxonomy" id="2562239"/>
    <lineage>
        <taxon>Eukaryota</taxon>
        <taxon>Sar</taxon>
        <taxon>Alveolata</taxon>
        <taxon>Dinophyceae</taxon>
        <taxon>Suessiales</taxon>
        <taxon>Symbiodiniaceae</taxon>
        <taxon>Effrenium</taxon>
    </lineage>
</organism>
<evidence type="ECO:0000259" key="1">
    <source>
        <dbReference type="PROSITE" id="PS50280"/>
    </source>
</evidence>
<dbReference type="InterPro" id="IPR046341">
    <property type="entry name" value="SET_dom_sf"/>
</dbReference>
<dbReference type="InterPro" id="IPR036770">
    <property type="entry name" value="Ankyrin_rpt-contain_sf"/>
</dbReference>
<comment type="caution">
    <text evidence="2">The sequence shown here is derived from an EMBL/GenBank/DDBJ whole genome shotgun (WGS) entry which is preliminary data.</text>
</comment>
<dbReference type="CDD" id="cd10527">
    <property type="entry name" value="SET_LSMT"/>
    <property type="match status" value="1"/>
</dbReference>
<dbReference type="Gene3D" id="1.25.40.20">
    <property type="entry name" value="Ankyrin repeat-containing domain"/>
    <property type="match status" value="1"/>
</dbReference>
<protein>
    <recommendedName>
        <fullName evidence="1">SET domain-containing protein</fullName>
    </recommendedName>
</protein>
<dbReference type="PROSITE" id="PS50280">
    <property type="entry name" value="SET"/>
    <property type="match status" value="1"/>
</dbReference>
<dbReference type="SUPFAM" id="SSF48403">
    <property type="entry name" value="Ankyrin repeat"/>
    <property type="match status" value="1"/>
</dbReference>
<evidence type="ECO:0000313" key="2">
    <source>
        <dbReference type="EMBL" id="CAJ1406741.1"/>
    </source>
</evidence>
<dbReference type="EMBL" id="CAUJNA010003644">
    <property type="protein sequence ID" value="CAJ1406741.1"/>
    <property type="molecule type" value="Genomic_DNA"/>
</dbReference>
<dbReference type="PANTHER" id="PTHR13271">
    <property type="entry name" value="UNCHARACTERIZED PUTATIVE METHYLTRANSFERASE"/>
    <property type="match status" value="1"/>
</dbReference>
<dbReference type="InterPro" id="IPR001214">
    <property type="entry name" value="SET_dom"/>
</dbReference>
<dbReference type="PANTHER" id="PTHR13271:SF133">
    <property type="entry name" value="SET DOMAIN-CONTAINING PROTEIN"/>
    <property type="match status" value="1"/>
</dbReference>
<proteinExistence type="predicted"/>
<feature type="domain" description="SET" evidence="1">
    <location>
        <begin position="316"/>
        <end position="579"/>
    </location>
</feature>
<dbReference type="SUPFAM" id="SSF82199">
    <property type="entry name" value="SET domain"/>
    <property type="match status" value="1"/>
</dbReference>
<name>A0AA36JKI3_9DINO</name>
<accession>A0AA36JKI3</accession>
<gene>
    <name evidence="2" type="ORF">EVOR1521_LOCUS28624</name>
</gene>